<keyword evidence="2" id="KW-1185">Reference proteome</keyword>
<dbReference type="EMBL" id="BAABBW010000003">
    <property type="protein sequence ID" value="GAA4175923.1"/>
    <property type="molecule type" value="Genomic_DNA"/>
</dbReference>
<evidence type="ECO:0000313" key="1">
    <source>
        <dbReference type="EMBL" id="GAA4175923.1"/>
    </source>
</evidence>
<proteinExistence type="predicted"/>
<comment type="caution">
    <text evidence="1">The sequence shown here is derived from an EMBL/GenBank/DDBJ whole genome shotgun (WGS) entry which is preliminary data.</text>
</comment>
<reference evidence="2" key="1">
    <citation type="journal article" date="2019" name="Int. J. Syst. Evol. Microbiol.">
        <title>The Global Catalogue of Microorganisms (GCM) 10K type strain sequencing project: providing services to taxonomists for standard genome sequencing and annotation.</title>
        <authorList>
            <consortium name="The Broad Institute Genomics Platform"/>
            <consortium name="The Broad Institute Genome Sequencing Center for Infectious Disease"/>
            <person name="Wu L."/>
            <person name="Ma J."/>
        </authorList>
    </citation>
    <scope>NUCLEOTIDE SEQUENCE [LARGE SCALE GENOMIC DNA]</scope>
    <source>
        <strain evidence="2">JCM 17591</strain>
    </source>
</reference>
<dbReference type="RefSeq" id="WP_344754332.1">
    <property type="nucleotide sequence ID" value="NZ_BAABBW010000003.1"/>
</dbReference>
<sequence length="68" mass="7799">MSELIRVTHDEDDNLDEFVARGVNVHFERMGDGQWWAGIDLENGDSWHLNFGTVNPRAKVYARADLNP</sequence>
<dbReference type="Proteomes" id="UP001501079">
    <property type="component" value="Unassembled WGS sequence"/>
</dbReference>
<evidence type="ECO:0000313" key="2">
    <source>
        <dbReference type="Proteomes" id="UP001501079"/>
    </source>
</evidence>
<organism evidence="1 2">
    <name type="scientific">Gryllotalpicola koreensis</name>
    <dbReference type="NCBI Taxonomy" id="993086"/>
    <lineage>
        <taxon>Bacteria</taxon>
        <taxon>Bacillati</taxon>
        <taxon>Actinomycetota</taxon>
        <taxon>Actinomycetes</taxon>
        <taxon>Micrococcales</taxon>
        <taxon>Microbacteriaceae</taxon>
        <taxon>Gryllotalpicola</taxon>
    </lineage>
</organism>
<gene>
    <name evidence="1" type="ORF">GCM10022287_22250</name>
</gene>
<name>A0ABP8A210_9MICO</name>
<protein>
    <submittedName>
        <fullName evidence="1">Uncharacterized protein</fullName>
    </submittedName>
</protein>
<accession>A0ABP8A210</accession>